<comment type="subcellular location">
    <subcellularLocation>
        <location evidence="1">Cell membrane</location>
        <topology evidence="1">Multi-pass membrane protein</topology>
    </subcellularLocation>
</comment>
<keyword evidence="5 8" id="KW-1133">Transmembrane helix</keyword>
<dbReference type="PROSITE" id="PS01348">
    <property type="entry name" value="MRAY_2"/>
    <property type="match status" value="1"/>
</dbReference>
<proteinExistence type="predicted"/>
<reference evidence="9 10" key="1">
    <citation type="submission" date="2016-11" db="EMBL/GenBank/DDBJ databases">
        <title>Study of marine rhodopsin-containing bacteria.</title>
        <authorList>
            <person name="Yoshizawa S."/>
            <person name="Kumagai Y."/>
            <person name="Kogure K."/>
        </authorList>
    </citation>
    <scope>NUCLEOTIDE SEQUENCE [LARGE SCALE GENOMIC DNA]</scope>
    <source>
        <strain evidence="9 10">SG-29</strain>
    </source>
</reference>
<protein>
    <recommendedName>
        <fullName evidence="11">Undecaprenyl-phosphate alpha-N-acetylglucosaminyl 1-phosphate transferase</fullName>
    </recommendedName>
</protein>
<evidence type="ECO:0008006" key="11">
    <source>
        <dbReference type="Google" id="ProtNLM"/>
    </source>
</evidence>
<evidence type="ECO:0000313" key="9">
    <source>
        <dbReference type="EMBL" id="OZC01955.1"/>
    </source>
</evidence>
<evidence type="ECO:0000256" key="7">
    <source>
        <dbReference type="PIRSR" id="PIRSR600715-1"/>
    </source>
</evidence>
<comment type="cofactor">
    <cofactor evidence="7">
        <name>Mg(2+)</name>
        <dbReference type="ChEBI" id="CHEBI:18420"/>
    </cofactor>
</comment>
<keyword evidence="7" id="KW-0460">Magnesium</keyword>
<dbReference type="GO" id="GO:0005886">
    <property type="term" value="C:plasma membrane"/>
    <property type="evidence" value="ECO:0007669"/>
    <property type="project" value="UniProtKB-SubCell"/>
</dbReference>
<evidence type="ECO:0000256" key="6">
    <source>
        <dbReference type="ARBA" id="ARBA00023136"/>
    </source>
</evidence>
<feature type="transmembrane region" description="Helical" evidence="8">
    <location>
        <begin position="86"/>
        <end position="102"/>
    </location>
</feature>
<feature type="binding site" evidence="7">
    <location>
        <position position="224"/>
    </location>
    <ligand>
        <name>Mg(2+)</name>
        <dbReference type="ChEBI" id="CHEBI:18420"/>
    </ligand>
</feature>
<feature type="transmembrane region" description="Helical" evidence="8">
    <location>
        <begin position="220"/>
        <end position="239"/>
    </location>
</feature>
<keyword evidence="3" id="KW-0808">Transferase</keyword>
<keyword evidence="6 8" id="KW-0472">Membrane</keyword>
<feature type="transmembrane region" description="Helical" evidence="8">
    <location>
        <begin position="171"/>
        <end position="190"/>
    </location>
</feature>
<dbReference type="RefSeq" id="WP_094545689.1">
    <property type="nucleotide sequence ID" value="NZ_MQWB01000001.1"/>
</dbReference>
<gene>
    <name evidence="9" type="ORF">BSZ36_02530</name>
</gene>
<evidence type="ECO:0000256" key="8">
    <source>
        <dbReference type="SAM" id="Phobius"/>
    </source>
</evidence>
<accession>A0A259TW11</accession>
<feature type="transmembrane region" description="Helical" evidence="8">
    <location>
        <begin position="6"/>
        <end position="27"/>
    </location>
</feature>
<name>A0A259TW11_9BACT</name>
<dbReference type="GO" id="GO:0071555">
    <property type="term" value="P:cell wall organization"/>
    <property type="evidence" value="ECO:0007669"/>
    <property type="project" value="TreeGrafter"/>
</dbReference>
<keyword evidence="10" id="KW-1185">Reference proteome</keyword>
<evidence type="ECO:0000256" key="1">
    <source>
        <dbReference type="ARBA" id="ARBA00004651"/>
    </source>
</evidence>
<organism evidence="9 10">
    <name type="scientific">Rubricoccus marinus</name>
    <dbReference type="NCBI Taxonomy" id="716817"/>
    <lineage>
        <taxon>Bacteria</taxon>
        <taxon>Pseudomonadati</taxon>
        <taxon>Rhodothermota</taxon>
        <taxon>Rhodothermia</taxon>
        <taxon>Rhodothermales</taxon>
        <taxon>Rubricoccaceae</taxon>
        <taxon>Rubricoccus</taxon>
    </lineage>
</organism>
<dbReference type="GO" id="GO:0009103">
    <property type="term" value="P:lipopolysaccharide biosynthetic process"/>
    <property type="evidence" value="ECO:0007669"/>
    <property type="project" value="TreeGrafter"/>
</dbReference>
<dbReference type="Proteomes" id="UP000216446">
    <property type="component" value="Unassembled WGS sequence"/>
</dbReference>
<feature type="transmembrane region" description="Helical" evidence="8">
    <location>
        <begin position="114"/>
        <end position="131"/>
    </location>
</feature>
<dbReference type="PANTHER" id="PTHR22926">
    <property type="entry name" value="PHOSPHO-N-ACETYLMURAMOYL-PENTAPEPTIDE-TRANSFERASE"/>
    <property type="match status" value="1"/>
</dbReference>
<feature type="transmembrane region" description="Helical" evidence="8">
    <location>
        <begin position="327"/>
        <end position="347"/>
    </location>
</feature>
<keyword evidence="7" id="KW-0479">Metal-binding</keyword>
<evidence type="ECO:0000256" key="5">
    <source>
        <dbReference type="ARBA" id="ARBA00022989"/>
    </source>
</evidence>
<feature type="transmembrane region" description="Helical" evidence="8">
    <location>
        <begin position="251"/>
        <end position="270"/>
    </location>
</feature>
<dbReference type="InterPro" id="IPR000715">
    <property type="entry name" value="Glycosyl_transferase_4"/>
</dbReference>
<feature type="transmembrane region" description="Helical" evidence="8">
    <location>
        <begin position="137"/>
        <end position="159"/>
    </location>
</feature>
<feature type="transmembrane region" description="Helical" evidence="8">
    <location>
        <begin position="48"/>
        <end position="74"/>
    </location>
</feature>
<dbReference type="PANTHER" id="PTHR22926:SF3">
    <property type="entry name" value="UNDECAPRENYL-PHOSPHATE ALPHA-N-ACETYLGLUCOSAMINYL 1-PHOSPHATE TRANSFERASE"/>
    <property type="match status" value="1"/>
</dbReference>
<keyword evidence="2" id="KW-1003">Cell membrane</keyword>
<dbReference type="InParanoid" id="A0A259TW11"/>
<feature type="binding site" evidence="7">
    <location>
        <position position="164"/>
    </location>
    <ligand>
        <name>Mg(2+)</name>
        <dbReference type="ChEBI" id="CHEBI:18420"/>
    </ligand>
</feature>
<feature type="transmembrane region" description="Helical" evidence="8">
    <location>
        <begin position="196"/>
        <end position="213"/>
    </location>
</feature>
<dbReference type="GO" id="GO:0044038">
    <property type="term" value="P:cell wall macromolecule biosynthetic process"/>
    <property type="evidence" value="ECO:0007669"/>
    <property type="project" value="TreeGrafter"/>
</dbReference>
<dbReference type="EMBL" id="MQWB01000001">
    <property type="protein sequence ID" value="OZC01955.1"/>
    <property type="molecule type" value="Genomic_DNA"/>
</dbReference>
<feature type="transmembrane region" description="Helical" evidence="8">
    <location>
        <begin position="303"/>
        <end position="321"/>
    </location>
</feature>
<evidence type="ECO:0000256" key="2">
    <source>
        <dbReference type="ARBA" id="ARBA00022475"/>
    </source>
</evidence>
<evidence type="ECO:0000256" key="3">
    <source>
        <dbReference type="ARBA" id="ARBA00022679"/>
    </source>
</evidence>
<dbReference type="InterPro" id="IPR018480">
    <property type="entry name" value="PNAcMuramoyl-5peptid_Trfase_CS"/>
</dbReference>
<dbReference type="GO" id="GO:0046872">
    <property type="term" value="F:metal ion binding"/>
    <property type="evidence" value="ECO:0007669"/>
    <property type="project" value="UniProtKB-KW"/>
</dbReference>
<dbReference type="GO" id="GO:0016780">
    <property type="term" value="F:phosphotransferase activity, for other substituted phosphate groups"/>
    <property type="evidence" value="ECO:0007669"/>
    <property type="project" value="InterPro"/>
</dbReference>
<dbReference type="FunCoup" id="A0A259TW11">
    <property type="interactions" value="238"/>
</dbReference>
<keyword evidence="4 8" id="KW-0812">Transmembrane</keyword>
<dbReference type="Pfam" id="PF00953">
    <property type="entry name" value="Glycos_transf_4"/>
    <property type="match status" value="1"/>
</dbReference>
<sequence>MAFASLLIGFAASLATAFLLVPVVARIGTRAGWVDVPDRWRKNHTAPVPNAGGIAILFSAFVGVGAIALGAAFWPDAWGAIPALPARRVLVGALLASVLGLVDDRVDLRFQVKLVAQLLVVALTFSANLRIEVLDGVLGTGGVGMAASFALTALWMVGMMNAVNLIDGMDGLAAGVVAIALAGLAAVHAIGGDLGSLVLVVSVVGALLGFLRYNRSPASVFMGDSGSLFLGYVLAAYGLRGSAHEDPLLQLIIPAVVMGLPLLDLIVSVLRRKLMGHSLFFADHDHIHHRLAAQMSSGEAVRVLYWFSVFVALGACAMAAFPAPLAALTFALGSGVVYSFLRSIGYLPSPRRVAALLTNPEALRRAGQLRSARIERRRQQREAKANQGA</sequence>
<dbReference type="CDD" id="cd06853">
    <property type="entry name" value="GT_WecA_like"/>
    <property type="match status" value="1"/>
</dbReference>
<evidence type="ECO:0000313" key="10">
    <source>
        <dbReference type="Proteomes" id="UP000216446"/>
    </source>
</evidence>
<dbReference type="AlphaFoldDB" id="A0A259TW11"/>
<comment type="caution">
    <text evidence="9">The sequence shown here is derived from an EMBL/GenBank/DDBJ whole genome shotgun (WGS) entry which is preliminary data.</text>
</comment>
<evidence type="ECO:0000256" key="4">
    <source>
        <dbReference type="ARBA" id="ARBA00022692"/>
    </source>
</evidence>
<dbReference type="OrthoDB" id="9783652at2"/>